<dbReference type="Pfam" id="PF07705">
    <property type="entry name" value="CARDB"/>
    <property type="match status" value="1"/>
</dbReference>
<dbReference type="PANTHER" id="PTHR37464">
    <property type="entry name" value="BLL2463 PROTEIN"/>
    <property type="match status" value="1"/>
</dbReference>
<dbReference type="HOGENOM" id="CLU_017817_1_0_10"/>
<dbReference type="InterPro" id="IPR013783">
    <property type="entry name" value="Ig-like_fold"/>
</dbReference>
<feature type="domain" description="Aerotolerance regulator N-terminal" evidence="2">
    <location>
        <begin position="31"/>
        <end position="105"/>
    </location>
</feature>
<dbReference type="InterPro" id="IPR029062">
    <property type="entry name" value="Class_I_gatase-like"/>
</dbReference>
<dbReference type="Pfam" id="PF07584">
    <property type="entry name" value="BatA"/>
    <property type="match status" value="1"/>
</dbReference>
<dbReference type="Proteomes" id="UP000000933">
    <property type="component" value="Chromosome"/>
</dbReference>
<keyword evidence="1" id="KW-0812">Transmembrane</keyword>
<evidence type="ECO:0000256" key="1">
    <source>
        <dbReference type="SAM" id="Phobius"/>
    </source>
</evidence>
<dbReference type="InterPro" id="IPR011635">
    <property type="entry name" value="CARDB"/>
</dbReference>
<evidence type="ECO:0000313" key="4">
    <source>
        <dbReference type="EMBL" id="CBH25554.1"/>
    </source>
</evidence>
<dbReference type="SUPFAM" id="SSF52317">
    <property type="entry name" value="Class I glutamine amidotransferase-like"/>
    <property type="match status" value="1"/>
</dbReference>
<evidence type="ECO:0000259" key="2">
    <source>
        <dbReference type="Pfam" id="PF07584"/>
    </source>
</evidence>
<dbReference type="Gene3D" id="2.60.40.10">
    <property type="entry name" value="Immunoglobulins"/>
    <property type="match status" value="1"/>
</dbReference>
<reference evidence="5" key="2">
    <citation type="submission" date="2010-04" db="EMBL/GenBank/DDBJ databases">
        <title>Genome sequence of Salinibacter ruber M8.</title>
        <authorList>
            <consortium name="Genoscope"/>
        </authorList>
    </citation>
    <scope>NUCLEOTIDE SEQUENCE [LARGE SCALE GENOMIC DNA]</scope>
    <source>
        <strain evidence="5">M8</strain>
    </source>
</reference>
<feature type="transmembrane region" description="Helical" evidence="1">
    <location>
        <begin position="36"/>
        <end position="55"/>
    </location>
</feature>
<evidence type="ECO:0000313" key="5">
    <source>
        <dbReference type="Proteomes" id="UP000000933"/>
    </source>
</evidence>
<dbReference type="InterPro" id="IPR024163">
    <property type="entry name" value="Aerotolerance_reg_N"/>
</dbReference>
<gene>
    <name evidence="4" type="ordered locus">SRM_02633</name>
</gene>
<reference evidence="4 5" key="1">
    <citation type="journal article" date="2010" name="ISME J.">
        <title>Fine-scale evolution: genomic, phenotypic and ecological differentiation in two coexisting Salinibacter ruber strains.</title>
        <authorList>
            <person name="Pena A."/>
            <person name="Teeling H."/>
            <person name="Huerta-Cepas J."/>
            <person name="Santos F."/>
            <person name="Yarza P."/>
            <person name="Brito-Echeverria J."/>
            <person name="Lucio M."/>
            <person name="Schmitt-Kopplin P."/>
            <person name="Meseguer I."/>
            <person name="Schenowitz C."/>
            <person name="Dossat C."/>
            <person name="Barbe V."/>
            <person name="Dopazo J."/>
            <person name="Rossello-Mora R."/>
            <person name="Schuler M."/>
            <person name="Glockner F.O."/>
            <person name="Amann R."/>
            <person name="Gabaldon T."/>
            <person name="Anton J."/>
        </authorList>
    </citation>
    <scope>NUCLEOTIDE SEQUENCE [LARGE SCALE GENOMIC DNA]</scope>
    <source>
        <strain evidence="4 5">M8</strain>
    </source>
</reference>
<accession>D5HBZ9</accession>
<dbReference type="KEGG" id="srm:SRM_02633"/>
<evidence type="ECO:0000259" key="3">
    <source>
        <dbReference type="Pfam" id="PF07705"/>
    </source>
</evidence>
<dbReference type="NCBIfam" id="TIGR02226">
    <property type="entry name" value="two_anch"/>
    <property type="match status" value="1"/>
</dbReference>
<organism evidence="4 5">
    <name type="scientific">Salinibacter ruber (strain M8)</name>
    <dbReference type="NCBI Taxonomy" id="761659"/>
    <lineage>
        <taxon>Bacteria</taxon>
        <taxon>Pseudomonadati</taxon>
        <taxon>Rhodothermota</taxon>
        <taxon>Rhodothermia</taxon>
        <taxon>Rhodothermales</taxon>
        <taxon>Salinibacteraceae</taxon>
        <taxon>Salinibacter</taxon>
    </lineage>
</organism>
<dbReference type="PANTHER" id="PTHR37464:SF1">
    <property type="entry name" value="BLL2463 PROTEIN"/>
    <property type="match status" value="1"/>
</dbReference>
<keyword evidence="1" id="KW-1133">Transmembrane helix</keyword>
<proteinExistence type="predicted"/>
<dbReference type="AlphaFoldDB" id="D5HBZ9"/>
<protein>
    <submittedName>
        <fullName evidence="4">Uncharacterized protein</fullName>
    </submittedName>
</protein>
<name>D5HBZ9_SALRM</name>
<keyword evidence="1" id="KW-0472">Membrane</keyword>
<dbReference type="Gene3D" id="3.40.50.880">
    <property type="match status" value="1"/>
</dbReference>
<dbReference type="CDD" id="cd03143">
    <property type="entry name" value="A4_beta-galactosidase_middle_domain"/>
    <property type="match status" value="1"/>
</dbReference>
<dbReference type="InterPro" id="IPR011933">
    <property type="entry name" value="Double_TM_dom"/>
</dbReference>
<dbReference type="EMBL" id="FP565814">
    <property type="protein sequence ID" value="CBH25554.1"/>
    <property type="molecule type" value="Genomic_DNA"/>
</dbReference>
<sequence>MKRRGNAGPRWAVAAGPSRVVARAQRSLPVSFLNPFALLAMAAVAVPLFLHFFNLRQPRTVEFSSLAFVKELKESAVQRVRIKEWLLLALRMLAIASLVMAFAQPTLTSTIGGMGASAPTAHAVVVDNSLSMAADGPGGAYFDQAVQKAQGVLGTVEEDDEVLLWPTARSGARPPEPMANTGVARQSLAELAPQAGARPLAQAVGRAAEAADEADAPQAVVYVASDLQASTLGDSVATNVPDGVQVQLLPVETRAQSNVGVSDVTVTSRIAEVDQPVQLEATLTNHGPDPLSDYVASVYLAGDRVAQATTTLEPGLEKTVSFTVTPQTRGWLDGAVVTEDDDLPVDDRHHFALHVPEERRVLLVRGEGQDTRYLDLALSSEMVADRIAFRTTAIDEHDLASAELGRYDAVLLAGPRSLSSGEVDALARFVDRGGGLLLFPTAQARPDDYNALFGALDAGSLRGFSGALSGEQTVASFGRVDLQHPLFEGVFQERRREEASVEQPDLYYVMNFRPSGQAGQTLIELSNGRPFLHEVRHGSGRLLLSAVAPTQAWSDLPVRGLFVPLLYRSVYYLSATTSVAGEQLVAGRPAELRVTGVPPEASVRLHGPDGIEVAPEQRTLFGATLVQVGGTLTTPGLYDVQAGSTRVRRVAVNVHPAESNLQAAAPEEASERLGTATGAPVRAVAAAETEDLKETLRTQRAGTELWNVFLLLALVFLAAEMLVASQWAPETT</sequence>
<feature type="domain" description="CARDB" evidence="3">
    <location>
        <begin position="265"/>
        <end position="340"/>
    </location>
</feature>